<evidence type="ECO:0000313" key="3">
    <source>
        <dbReference type="EMBL" id="PIP31651.1"/>
    </source>
</evidence>
<evidence type="ECO:0000313" key="4">
    <source>
        <dbReference type="Proteomes" id="UP000230447"/>
    </source>
</evidence>
<gene>
    <name evidence="3" type="ORF">COX24_02390</name>
</gene>
<dbReference type="InterPro" id="IPR041682">
    <property type="entry name" value="AAA_14"/>
</dbReference>
<dbReference type="SUPFAM" id="SSF52540">
    <property type="entry name" value="P-loop containing nucleoside triphosphate hydrolases"/>
    <property type="match status" value="1"/>
</dbReference>
<dbReference type="Pfam" id="PF13635">
    <property type="entry name" value="DUF4143"/>
    <property type="match status" value="1"/>
</dbReference>
<protein>
    <recommendedName>
        <fullName evidence="5">ATPase</fullName>
    </recommendedName>
</protein>
<comment type="caution">
    <text evidence="3">The sequence shown here is derived from an EMBL/GenBank/DDBJ whole genome shotgun (WGS) entry which is preliminary data.</text>
</comment>
<dbReference type="Gene3D" id="3.40.50.300">
    <property type="entry name" value="P-loop containing nucleotide triphosphate hydrolases"/>
    <property type="match status" value="1"/>
</dbReference>
<evidence type="ECO:0000259" key="2">
    <source>
        <dbReference type="Pfam" id="PF13635"/>
    </source>
</evidence>
<name>A0A2G9ZEW8_9BACT</name>
<sequence>MIQREILQKINPWLNKEKVLIIKGARQVGKTYLLKEIKKDLEKAGKKVAYLLADEMDNQSILKSLANLELYLGQYFNFPNEFIYLMIDEFQAIEEAGLLLKNIFDKHKNKIQLIVSGSSALEINKNSEYLTGRAIYFNVDRVNFKEYFDFREAVDIKRYNLAEFEKYKVFFETFHSKLELSIREFLAYGSYPEVITTQGVEEKKIVLQSIIKTYIDQDIINQLNIENVTGFNNLIKILAGQIGQLVNSHELSNTANISINTLKKYLEILVGTYIIDLVTPYYKNIRSEISKMPKVYLLDNGIRNYLLRSFEAGLDGQGGGTTIENFVYGALLAQYSKEYIHFYRTSGGAEIDFIIEDKNSKLMLCEVKYRNKVNVPVMMKNFEKRYDNVGNKLIITKNLLKKEKDAYFIPATLLPFIDFK</sequence>
<dbReference type="PANTHER" id="PTHR43566:SF1">
    <property type="entry name" value="AAA+ ATPASE DOMAIN-CONTAINING PROTEIN"/>
    <property type="match status" value="1"/>
</dbReference>
<dbReference type="Pfam" id="PF13173">
    <property type="entry name" value="AAA_14"/>
    <property type="match status" value="1"/>
</dbReference>
<evidence type="ECO:0008006" key="5">
    <source>
        <dbReference type="Google" id="ProtNLM"/>
    </source>
</evidence>
<dbReference type="PANTHER" id="PTHR43566">
    <property type="entry name" value="CONSERVED PROTEIN"/>
    <property type="match status" value="1"/>
</dbReference>
<dbReference type="Proteomes" id="UP000230447">
    <property type="component" value="Unassembled WGS sequence"/>
</dbReference>
<reference evidence="3 4" key="1">
    <citation type="submission" date="2017-09" db="EMBL/GenBank/DDBJ databases">
        <title>Depth-based differentiation of microbial function through sediment-hosted aquifers and enrichment of novel symbionts in the deep terrestrial subsurface.</title>
        <authorList>
            <person name="Probst A.J."/>
            <person name="Ladd B."/>
            <person name="Jarett J.K."/>
            <person name="Geller-Mcgrath D.E."/>
            <person name="Sieber C.M."/>
            <person name="Emerson J.B."/>
            <person name="Anantharaman K."/>
            <person name="Thomas B.C."/>
            <person name="Malmstrom R."/>
            <person name="Stieglmeier M."/>
            <person name="Klingl A."/>
            <person name="Woyke T."/>
            <person name="Ryan C.M."/>
            <person name="Banfield J.F."/>
        </authorList>
    </citation>
    <scope>NUCLEOTIDE SEQUENCE [LARGE SCALE GENOMIC DNA]</scope>
    <source>
        <strain evidence="3">CG23_combo_of_CG06-09_8_20_14_all_37_87_8</strain>
    </source>
</reference>
<feature type="domain" description="AAA" evidence="1">
    <location>
        <begin position="17"/>
        <end position="147"/>
    </location>
</feature>
<accession>A0A2G9ZEW8</accession>
<organism evidence="3 4">
    <name type="scientific">bacterium (Candidatus Gribaldobacteria) CG23_combo_of_CG06-09_8_20_14_all_37_87_8</name>
    <dbReference type="NCBI Taxonomy" id="2014278"/>
    <lineage>
        <taxon>Bacteria</taxon>
        <taxon>Candidatus Gribaldobacteria</taxon>
    </lineage>
</organism>
<dbReference type="AlphaFoldDB" id="A0A2G9ZEW8"/>
<dbReference type="InterPro" id="IPR027417">
    <property type="entry name" value="P-loop_NTPase"/>
</dbReference>
<evidence type="ECO:0000259" key="1">
    <source>
        <dbReference type="Pfam" id="PF13173"/>
    </source>
</evidence>
<dbReference type="EMBL" id="PCSB01000051">
    <property type="protein sequence ID" value="PIP31651.1"/>
    <property type="molecule type" value="Genomic_DNA"/>
</dbReference>
<proteinExistence type="predicted"/>
<dbReference type="InterPro" id="IPR025420">
    <property type="entry name" value="DUF4143"/>
</dbReference>
<feature type="domain" description="DUF4143" evidence="2">
    <location>
        <begin position="217"/>
        <end position="370"/>
    </location>
</feature>